<dbReference type="InterPro" id="IPR001849">
    <property type="entry name" value="PH_domain"/>
</dbReference>
<dbReference type="Proteomes" id="UP001159427">
    <property type="component" value="Unassembled WGS sequence"/>
</dbReference>
<dbReference type="Pfam" id="PF15113">
    <property type="entry name" value="TMEM117"/>
    <property type="match status" value="2"/>
</dbReference>
<evidence type="ECO:0000259" key="3">
    <source>
        <dbReference type="PROSITE" id="PS50003"/>
    </source>
</evidence>
<dbReference type="EMBL" id="CALNXI010002882">
    <property type="protein sequence ID" value="CAH3191265.1"/>
    <property type="molecule type" value="Genomic_DNA"/>
</dbReference>
<feature type="transmembrane region" description="Helical" evidence="2">
    <location>
        <begin position="972"/>
        <end position="989"/>
    </location>
</feature>
<name>A0ABN8SLD6_9CNID</name>
<keyword evidence="2" id="KW-0472">Membrane</keyword>
<feature type="transmembrane region" description="Helical" evidence="2">
    <location>
        <begin position="458"/>
        <end position="477"/>
    </location>
</feature>
<feature type="transmembrane region" description="Helical" evidence="2">
    <location>
        <begin position="367"/>
        <end position="389"/>
    </location>
</feature>
<keyword evidence="6" id="KW-1185">Reference proteome</keyword>
<feature type="transmembrane region" description="Helical" evidence="2">
    <location>
        <begin position="270"/>
        <end position="288"/>
    </location>
</feature>
<reference evidence="5 6" key="1">
    <citation type="submission" date="2022-05" db="EMBL/GenBank/DDBJ databases">
        <authorList>
            <consortium name="Genoscope - CEA"/>
            <person name="William W."/>
        </authorList>
    </citation>
    <scope>NUCLEOTIDE SEQUENCE [LARGE SCALE GENOMIC DNA]</scope>
</reference>
<dbReference type="InterPro" id="IPR029370">
    <property type="entry name" value="TMEM117"/>
</dbReference>
<comment type="caution">
    <text evidence="5">The sequence shown here is derived from an EMBL/GenBank/DDBJ whole genome shotgun (WGS) entry which is preliminary data.</text>
</comment>
<proteinExistence type="predicted"/>
<feature type="transmembrane region" description="Helical" evidence="2">
    <location>
        <begin position="877"/>
        <end position="895"/>
    </location>
</feature>
<feature type="transmembrane region" description="Helical" evidence="2">
    <location>
        <begin position="784"/>
        <end position="803"/>
    </location>
</feature>
<evidence type="ECO:0000313" key="5">
    <source>
        <dbReference type="EMBL" id="CAH3191265.1"/>
    </source>
</evidence>
<organism evidence="5 6">
    <name type="scientific">Porites evermanni</name>
    <dbReference type="NCBI Taxonomy" id="104178"/>
    <lineage>
        <taxon>Eukaryota</taxon>
        <taxon>Metazoa</taxon>
        <taxon>Cnidaria</taxon>
        <taxon>Anthozoa</taxon>
        <taxon>Hexacorallia</taxon>
        <taxon>Scleractinia</taxon>
        <taxon>Fungiina</taxon>
        <taxon>Poritidae</taxon>
        <taxon>Porites</taxon>
    </lineage>
</organism>
<dbReference type="SUPFAM" id="SSF50729">
    <property type="entry name" value="PH domain-like"/>
    <property type="match status" value="1"/>
</dbReference>
<dbReference type="Pfam" id="PF16652">
    <property type="entry name" value="PH_13"/>
    <property type="match status" value="1"/>
</dbReference>
<dbReference type="PANTHER" id="PTHR31226">
    <property type="entry name" value="TRANSMEMBRANE PROTEIN 117"/>
    <property type="match status" value="1"/>
</dbReference>
<feature type="region of interest" description="Disordered" evidence="1">
    <location>
        <begin position="1147"/>
        <end position="1232"/>
    </location>
</feature>
<dbReference type="InterPro" id="IPR035892">
    <property type="entry name" value="C2_domain_sf"/>
</dbReference>
<dbReference type="SMART" id="SM00239">
    <property type="entry name" value="C2"/>
    <property type="match status" value="1"/>
</dbReference>
<feature type="transmembrane region" description="Helical" evidence="2">
    <location>
        <begin position="915"/>
        <end position="933"/>
    </location>
</feature>
<dbReference type="Pfam" id="PF00168">
    <property type="entry name" value="C2"/>
    <property type="match status" value="1"/>
</dbReference>
<feature type="domain" description="C2" evidence="4">
    <location>
        <begin position="139"/>
        <end position="258"/>
    </location>
</feature>
<evidence type="ECO:0008006" key="7">
    <source>
        <dbReference type="Google" id="ProtNLM"/>
    </source>
</evidence>
<keyword evidence="2" id="KW-0812">Transmembrane</keyword>
<feature type="transmembrane region" description="Helical" evidence="2">
    <location>
        <begin position="688"/>
        <end position="706"/>
    </location>
</feature>
<accession>A0ABN8SLD6</accession>
<feature type="region of interest" description="Disordered" evidence="1">
    <location>
        <begin position="1109"/>
        <end position="1135"/>
    </location>
</feature>
<evidence type="ECO:0000256" key="2">
    <source>
        <dbReference type="SAM" id="Phobius"/>
    </source>
</evidence>
<feature type="domain" description="PH" evidence="3">
    <location>
        <begin position="23"/>
        <end position="134"/>
    </location>
</feature>
<feature type="transmembrane region" description="Helical" evidence="2">
    <location>
        <begin position="646"/>
        <end position="668"/>
    </location>
</feature>
<sequence>MSVLFTLQRLFFNSTTNCLGPRKLLHSGTLWKVKSGKELKAFLFNDFLMLTRPQSSITGSLSKKIGFESNEQDVMYSIYRKPIILNEVIVKRTQEMNTEEYVFHISHIDQTYSFRAETKTERNRWMEFIEKASETYIETERELRQKAHRARSIKTGGIGKLKVTFIEGVDLIASDPNGLSDPYCEVSMGSQEQRTKVVPQTLNPKWNSTLIFTVKSVEQDVLCITVFDRDLFSPNDFLGRTEPEEDKRLNEAEEIRPDPRRGRYLFRHPYSRLVTAYLVVFFNFLIFAEDPVSHSYRECVIDVIGEIYTFIFIRWPRGSFSLIKFTCWMFALILGMCIGNWVVHGWFFCKKLRLKIFTEDGQGSWMVMFLTSLLSLFIFSFAYNGFLMLEGKYMDRMHASHRMGMENQTFMKVAAICTWLGDFITAWMVTDMMLQGVQYAHWAPGLRRFWKKGLNRVYAFWFVFVTMTIVVSTAISTDYVNWDRLNRDFVATSELSRAFLASFILVIDLLIVMQDWDFPHFAGSLDIKLPGVNSDAFDVHIPTCCGAKPLDIYITGKWFNYGIIFIVMILDLNMWKNQIFYEPFTYGQYTDPEGYIYTVSDQQFLRWGNRTLMTYEWRWNHINPKTNRTYGLEDVRMNSKYKGYSLTLKCIAFVPSIAAFCIFGYLLWLFEEEKPRTKKNFAYYFRHPYFRIATSYLVVFCNFLIFAEDPVSHSYTDCIIDIIGNMYGFVFARYPPDRGFVALKIFMYLFAIGLGMFVGKFFIHKFLLCRVLKLRMFSEDGQGSWMVMFLTVLIFLFIISFIYNEFLLLGGAHFAPYVTSHNLGIQNQTFMKMAAIGTWLGDFITAWMVTDMMLQEDHYPQWSPALRRFWRRGRNRVYAFWFISFSMSAVVATAITTDYLNWDEISRDFMPTNELSRAFLASFILVMDLFIVMQDWDFPYFDGSMDIKLPGLNTGNFHFRVPGGEIRITGKWFNYGIIFIVMILDLNMWKNQIFYEPFVYGQYTDDQQYIYTVSDKDFLANATDETLSYAWRWTHVNPLTNKTYGSEDQKMNSRYIGYPLSAKGTAFIPSLLAFTMFGILVKYFSKGGPPNKVVPANEMKDVIADAADVKDGAEDSSSSPHITMSRQSMSSYKSEYAVNKTRKHGSLFSMDSSHDNLESSQDNLDSSDEGLQILPEGIEEHSVTRPAWSDSTPEKVLPEGNGPRRDSLTVDKSSKRRQSSTDHPDNETIAQDISVTNLDLESEQSKKNVLSAKTSVGDSSTRALSFGDLFRRDPPTGSRSVTQLSDVVSDDEMNSNVGAKPAVEEGQNFLQIPRA</sequence>
<feature type="transmembrane region" description="Helical" evidence="2">
    <location>
        <begin position="498"/>
        <end position="516"/>
    </location>
</feature>
<dbReference type="Gene3D" id="2.60.40.150">
    <property type="entry name" value="C2 domain"/>
    <property type="match status" value="1"/>
</dbReference>
<keyword evidence="2" id="KW-1133">Transmembrane helix</keyword>
<dbReference type="PROSITE" id="PS50004">
    <property type="entry name" value="C2"/>
    <property type="match status" value="1"/>
</dbReference>
<dbReference type="Gene3D" id="2.30.29.30">
    <property type="entry name" value="Pleckstrin-homology domain (PH domain)/Phosphotyrosine-binding domain (PTB)"/>
    <property type="match status" value="1"/>
</dbReference>
<evidence type="ECO:0000256" key="1">
    <source>
        <dbReference type="SAM" id="MobiDB-lite"/>
    </source>
</evidence>
<feature type="compositionally biased region" description="Polar residues" evidence="1">
    <location>
        <begin position="1115"/>
        <end position="1133"/>
    </location>
</feature>
<feature type="transmembrane region" description="Helical" evidence="2">
    <location>
        <begin position="325"/>
        <end position="347"/>
    </location>
</feature>
<dbReference type="SUPFAM" id="SSF49562">
    <property type="entry name" value="C2 domain (Calcium/lipid-binding domain, CaLB)"/>
    <property type="match status" value="1"/>
</dbReference>
<dbReference type="PANTHER" id="PTHR31226:SF1">
    <property type="entry name" value="TRANSMEMBRANE PROTEIN 117"/>
    <property type="match status" value="1"/>
</dbReference>
<dbReference type="SMART" id="SM00233">
    <property type="entry name" value="PH"/>
    <property type="match status" value="1"/>
</dbReference>
<feature type="transmembrane region" description="Helical" evidence="2">
    <location>
        <begin position="741"/>
        <end position="763"/>
    </location>
</feature>
<dbReference type="PROSITE" id="PS50003">
    <property type="entry name" value="PH_DOMAIN"/>
    <property type="match status" value="1"/>
</dbReference>
<protein>
    <recommendedName>
        <fullName evidence="7">C2 domain-containing protein</fullName>
    </recommendedName>
</protein>
<evidence type="ECO:0000313" key="6">
    <source>
        <dbReference type="Proteomes" id="UP001159427"/>
    </source>
</evidence>
<dbReference type="InterPro" id="IPR000008">
    <property type="entry name" value="C2_dom"/>
</dbReference>
<dbReference type="InterPro" id="IPR011993">
    <property type="entry name" value="PH-like_dom_sf"/>
</dbReference>
<feature type="compositionally biased region" description="Basic and acidic residues" evidence="1">
    <location>
        <begin position="1192"/>
        <end position="1226"/>
    </location>
</feature>
<evidence type="ECO:0000259" key="4">
    <source>
        <dbReference type="PROSITE" id="PS50004"/>
    </source>
</evidence>
<gene>
    <name evidence="5" type="ORF">PEVE_00021535</name>
</gene>
<feature type="transmembrane region" description="Helical" evidence="2">
    <location>
        <begin position="558"/>
        <end position="575"/>
    </location>
</feature>